<organism evidence="1 2">
    <name type="scientific">Halomonas koreensis</name>
    <dbReference type="NCBI Taxonomy" id="245385"/>
    <lineage>
        <taxon>Bacteria</taxon>
        <taxon>Pseudomonadati</taxon>
        <taxon>Pseudomonadota</taxon>
        <taxon>Gammaproteobacteria</taxon>
        <taxon>Oceanospirillales</taxon>
        <taxon>Halomonadaceae</taxon>
        <taxon>Halomonas</taxon>
    </lineage>
</organism>
<evidence type="ECO:0008006" key="3">
    <source>
        <dbReference type="Google" id="ProtNLM"/>
    </source>
</evidence>
<evidence type="ECO:0000313" key="1">
    <source>
        <dbReference type="EMBL" id="MDR5865693.1"/>
    </source>
</evidence>
<evidence type="ECO:0000313" key="2">
    <source>
        <dbReference type="Proteomes" id="UP001264519"/>
    </source>
</evidence>
<accession>A0ABU1FYD4</accession>
<dbReference type="Proteomes" id="UP001264519">
    <property type="component" value="Unassembled WGS sequence"/>
</dbReference>
<keyword evidence="2" id="KW-1185">Reference proteome</keyword>
<sequence>MTQQDAASPSPSGEAMLAWWSQQWLQGATPVARLQLAWMESLAEAMQFEAQYLRALAESGERLAGCYTGEAAADPEALQQCYRRLLEDVTDAHLKRLHKVAELSQDFRTRVWEEI</sequence>
<gene>
    <name evidence="1" type="ORF">QC818_02665</name>
</gene>
<dbReference type="RefSeq" id="WP_309651296.1">
    <property type="nucleotide sequence ID" value="NZ_JARWAK010000002.1"/>
</dbReference>
<proteinExistence type="predicted"/>
<dbReference type="EMBL" id="JARWAK010000002">
    <property type="protein sequence ID" value="MDR5865693.1"/>
    <property type="molecule type" value="Genomic_DNA"/>
</dbReference>
<protein>
    <recommendedName>
        <fullName evidence="3">Phasin protein</fullName>
    </recommendedName>
</protein>
<reference evidence="1 2" key="1">
    <citation type="submission" date="2023-04" db="EMBL/GenBank/DDBJ databases">
        <title>A long-awaited taxogenomic arrangement of the family Halomonadaceae.</title>
        <authorList>
            <person name="De La Haba R."/>
            <person name="Chuvochina M."/>
            <person name="Wittouck S."/>
            <person name="Arahal D.R."/>
            <person name="Sanchez-Porro C."/>
            <person name="Hugenholtz P."/>
            <person name="Ventosa A."/>
        </authorList>
    </citation>
    <scope>NUCLEOTIDE SEQUENCE [LARGE SCALE GENOMIC DNA]</scope>
    <source>
        <strain evidence="1 2">DSM 23530</strain>
    </source>
</reference>
<comment type="caution">
    <text evidence="1">The sequence shown here is derived from an EMBL/GenBank/DDBJ whole genome shotgun (WGS) entry which is preliminary data.</text>
</comment>
<name>A0ABU1FYD4_9GAMM</name>